<reference evidence="7 8" key="1">
    <citation type="submission" date="2023-07" db="EMBL/GenBank/DDBJ databases">
        <title>Genomic Encyclopedia of Type Strains, Phase IV (KMG-IV): sequencing the most valuable type-strain genomes for metagenomic binning, comparative biology and taxonomic classification.</title>
        <authorList>
            <person name="Goeker M."/>
        </authorList>
    </citation>
    <scope>NUCLEOTIDE SEQUENCE [LARGE SCALE GENOMIC DNA]</scope>
    <source>
        <strain evidence="7 8">DSM 15561</strain>
    </source>
</reference>
<keyword evidence="2 4" id="KW-0521">NADP</keyword>
<evidence type="ECO:0000259" key="6">
    <source>
        <dbReference type="Pfam" id="PF14748"/>
    </source>
</evidence>
<dbReference type="PANTHER" id="PTHR11645:SF0">
    <property type="entry name" value="PYRROLINE-5-CARBOXYLATE REDUCTASE 3"/>
    <property type="match status" value="1"/>
</dbReference>
<name>A0ABU0LMY2_9HYPH</name>
<keyword evidence="4" id="KW-0963">Cytoplasm</keyword>
<evidence type="ECO:0000313" key="7">
    <source>
        <dbReference type="EMBL" id="MDQ0510055.1"/>
    </source>
</evidence>
<feature type="domain" description="Pyrroline-5-carboxylate reductase catalytic N-terminal" evidence="5">
    <location>
        <begin position="15"/>
        <end position="101"/>
    </location>
</feature>
<dbReference type="RefSeq" id="WP_306888785.1">
    <property type="nucleotide sequence ID" value="NZ_JAUSVR010000002.1"/>
</dbReference>
<dbReference type="PANTHER" id="PTHR11645">
    <property type="entry name" value="PYRROLINE-5-CARBOXYLATE REDUCTASE"/>
    <property type="match status" value="1"/>
</dbReference>
<protein>
    <recommendedName>
        <fullName evidence="4">Pyrroline-5-carboxylate reductase</fullName>
        <shortName evidence="4">P5C reductase</shortName>
        <shortName evidence="4">P5CR</shortName>
        <ecNumber evidence="4">1.5.1.2</ecNumber>
    </recommendedName>
    <alternativeName>
        <fullName evidence="4">PCA reductase</fullName>
    </alternativeName>
</protein>
<dbReference type="InterPro" id="IPR029036">
    <property type="entry name" value="P5CR_dimer"/>
</dbReference>
<keyword evidence="8" id="KW-1185">Reference proteome</keyword>
<dbReference type="SUPFAM" id="SSF48179">
    <property type="entry name" value="6-phosphogluconate dehydrogenase C-terminal domain-like"/>
    <property type="match status" value="1"/>
</dbReference>
<keyword evidence="4" id="KW-0028">Amino-acid biosynthesis</keyword>
<comment type="caution">
    <text evidence="7">The sequence shown here is derived from an EMBL/GenBank/DDBJ whole genome shotgun (WGS) entry which is preliminary data.</text>
</comment>
<dbReference type="Gene3D" id="3.40.50.720">
    <property type="entry name" value="NAD(P)-binding Rossmann-like Domain"/>
    <property type="match status" value="1"/>
</dbReference>
<dbReference type="EMBL" id="JAUSVR010000002">
    <property type="protein sequence ID" value="MDQ0510055.1"/>
    <property type="molecule type" value="Genomic_DNA"/>
</dbReference>
<evidence type="ECO:0000256" key="4">
    <source>
        <dbReference type="HAMAP-Rule" id="MF_01925"/>
    </source>
</evidence>
<dbReference type="InterPro" id="IPR000304">
    <property type="entry name" value="Pyrroline-COOH_reductase"/>
</dbReference>
<dbReference type="SUPFAM" id="SSF51735">
    <property type="entry name" value="NAD(P)-binding Rossmann-fold domains"/>
    <property type="match status" value="1"/>
</dbReference>
<evidence type="ECO:0000256" key="3">
    <source>
        <dbReference type="ARBA" id="ARBA00023002"/>
    </source>
</evidence>
<accession>A0ABU0LMY2</accession>
<organism evidence="7 8">
    <name type="scientific">Ancylobacter amanitiformis</name>
    <dbReference type="NCBI Taxonomy" id="217069"/>
    <lineage>
        <taxon>Bacteria</taxon>
        <taxon>Pseudomonadati</taxon>
        <taxon>Pseudomonadota</taxon>
        <taxon>Alphaproteobacteria</taxon>
        <taxon>Hyphomicrobiales</taxon>
        <taxon>Xanthobacteraceae</taxon>
        <taxon>Ancylobacter</taxon>
    </lineage>
</organism>
<dbReference type="HAMAP" id="MF_01925">
    <property type="entry name" value="P5C_reductase"/>
    <property type="match status" value="1"/>
</dbReference>
<comment type="catalytic activity">
    <reaction evidence="4">
        <text>L-proline + NADP(+) = (S)-1-pyrroline-5-carboxylate + NADPH + 2 H(+)</text>
        <dbReference type="Rhea" id="RHEA:14109"/>
        <dbReference type="ChEBI" id="CHEBI:15378"/>
        <dbReference type="ChEBI" id="CHEBI:17388"/>
        <dbReference type="ChEBI" id="CHEBI:57783"/>
        <dbReference type="ChEBI" id="CHEBI:58349"/>
        <dbReference type="ChEBI" id="CHEBI:60039"/>
        <dbReference type="EC" id="1.5.1.2"/>
    </reaction>
</comment>
<dbReference type="InterPro" id="IPR036291">
    <property type="entry name" value="NAD(P)-bd_dom_sf"/>
</dbReference>
<comment type="pathway">
    <text evidence="4">Amino-acid biosynthesis; L-proline biosynthesis; L-proline from L-glutamate 5-semialdehyde: step 1/1.</text>
</comment>
<keyword evidence="4" id="KW-0641">Proline biosynthesis</keyword>
<evidence type="ECO:0000256" key="1">
    <source>
        <dbReference type="ARBA" id="ARBA00005525"/>
    </source>
</evidence>
<keyword evidence="3 4" id="KW-0560">Oxidoreductase</keyword>
<sequence length="276" mass="28374">MEHGQEPTEKPTDRRVGIIGGSGWLGAAFARGFLAKGVVRPENLILSTRAGAGPIPEAVWTADNQALVEGCDIVLLSVRLEHLPHVAIAVGDKPLVSLMAGVDVATLIRHTGTRKVVRTMPNAAATIGQCYTPWYATAEVGADDRALVQRLFACCGAADEVPSESQIDYFCGFTGAGAGYPALLARAMIAHAEARGVDPAVARRAAASIVAGASRLLAEPGAVPGDIIEALAGYRGTTAALIETAGAEGFDRAVAAGLAAAEARARELSALTARSL</sequence>
<proteinExistence type="inferred from homology"/>
<comment type="catalytic activity">
    <reaction evidence="4">
        <text>L-proline + NAD(+) = (S)-1-pyrroline-5-carboxylate + NADH + 2 H(+)</text>
        <dbReference type="Rhea" id="RHEA:14105"/>
        <dbReference type="ChEBI" id="CHEBI:15378"/>
        <dbReference type="ChEBI" id="CHEBI:17388"/>
        <dbReference type="ChEBI" id="CHEBI:57540"/>
        <dbReference type="ChEBI" id="CHEBI:57945"/>
        <dbReference type="ChEBI" id="CHEBI:60039"/>
        <dbReference type="EC" id="1.5.1.2"/>
    </reaction>
</comment>
<dbReference type="Pfam" id="PF14748">
    <property type="entry name" value="P5CR_dimer"/>
    <property type="match status" value="1"/>
</dbReference>
<comment type="subcellular location">
    <subcellularLocation>
        <location evidence="4">Cytoplasm</location>
    </subcellularLocation>
</comment>
<evidence type="ECO:0000313" key="8">
    <source>
        <dbReference type="Proteomes" id="UP001235094"/>
    </source>
</evidence>
<dbReference type="EC" id="1.5.1.2" evidence="4"/>
<dbReference type="InterPro" id="IPR028939">
    <property type="entry name" value="P5C_Rdtase_cat_N"/>
</dbReference>
<dbReference type="PIRSF" id="PIRSF000193">
    <property type="entry name" value="Pyrrol-5-carb_rd"/>
    <property type="match status" value="1"/>
</dbReference>
<dbReference type="InterPro" id="IPR008927">
    <property type="entry name" value="6-PGluconate_DH-like_C_sf"/>
</dbReference>
<dbReference type="GO" id="GO:0004735">
    <property type="term" value="F:pyrroline-5-carboxylate reductase activity"/>
    <property type="evidence" value="ECO:0007669"/>
    <property type="project" value="UniProtKB-EC"/>
</dbReference>
<comment type="similarity">
    <text evidence="1 4">Belongs to the pyrroline-5-carboxylate reductase family.</text>
</comment>
<dbReference type="Proteomes" id="UP001235094">
    <property type="component" value="Unassembled WGS sequence"/>
</dbReference>
<comment type="function">
    <text evidence="4">Catalyzes the reduction of 1-pyrroline-5-carboxylate (PCA) to L-proline.</text>
</comment>
<dbReference type="Pfam" id="PF03807">
    <property type="entry name" value="F420_oxidored"/>
    <property type="match status" value="1"/>
</dbReference>
<evidence type="ECO:0000259" key="5">
    <source>
        <dbReference type="Pfam" id="PF03807"/>
    </source>
</evidence>
<dbReference type="Gene3D" id="1.10.3730.10">
    <property type="entry name" value="ProC C-terminal domain-like"/>
    <property type="match status" value="1"/>
</dbReference>
<feature type="domain" description="Pyrroline-5-carboxylate reductase dimerisation" evidence="6">
    <location>
        <begin position="164"/>
        <end position="268"/>
    </location>
</feature>
<evidence type="ECO:0000256" key="2">
    <source>
        <dbReference type="ARBA" id="ARBA00022857"/>
    </source>
</evidence>
<gene>
    <name evidence="4" type="primary">proC</name>
    <name evidence="7" type="ORF">QOZ99_000936</name>
</gene>